<evidence type="ECO:0000256" key="23">
    <source>
        <dbReference type="RuleBase" id="RU004333"/>
    </source>
</evidence>
<keyword evidence="3 23" id="KW-0813">Transport</keyword>
<evidence type="ECO:0000256" key="19">
    <source>
        <dbReference type="ARBA" id="ARBA00023276"/>
    </source>
</evidence>
<dbReference type="Pfam" id="PF00124">
    <property type="entry name" value="Photo_RC"/>
    <property type="match status" value="1"/>
</dbReference>
<keyword evidence="18 23" id="KW-0472">Membrane</keyword>
<gene>
    <name evidence="25" type="ORF">PIB30_080926</name>
</gene>
<evidence type="ECO:0000256" key="3">
    <source>
        <dbReference type="ARBA" id="ARBA00022448"/>
    </source>
</evidence>
<dbReference type="PRINTS" id="PR00256">
    <property type="entry name" value="REACTNCENTRE"/>
</dbReference>
<comment type="function">
    <text evidence="20">Photosystem II (PSII) is a light-driven water:plastoquinone oxidoreductase that uses light energy to abstract electrons from H(2)O, generating O(2) and a proton gradient subsequently used for ATP formation. It consists of a core antenna complex that captures photons, and an electron transfer chain that converts photonic excitation into a charge separation. The D1/D2 (PsbA/PsbD) reaction center heterodimer binds P680, the primary electron donor of PSII as well as several subsequent electron acceptors. D2 is needed for assembly of a stable PSII complex.</text>
</comment>
<keyword evidence="5 23" id="KW-0602">Photosynthesis</keyword>
<evidence type="ECO:0000256" key="11">
    <source>
        <dbReference type="ARBA" id="ARBA00022982"/>
    </source>
</evidence>
<organism evidence="25 26">
    <name type="scientific">Stylosanthes scabra</name>
    <dbReference type="NCBI Taxonomy" id="79078"/>
    <lineage>
        <taxon>Eukaryota</taxon>
        <taxon>Viridiplantae</taxon>
        <taxon>Streptophyta</taxon>
        <taxon>Embryophyta</taxon>
        <taxon>Tracheophyta</taxon>
        <taxon>Spermatophyta</taxon>
        <taxon>Magnoliopsida</taxon>
        <taxon>eudicotyledons</taxon>
        <taxon>Gunneridae</taxon>
        <taxon>Pentapetalae</taxon>
        <taxon>rosids</taxon>
        <taxon>fabids</taxon>
        <taxon>Fabales</taxon>
        <taxon>Fabaceae</taxon>
        <taxon>Papilionoideae</taxon>
        <taxon>50 kb inversion clade</taxon>
        <taxon>dalbergioids sensu lato</taxon>
        <taxon>Dalbergieae</taxon>
        <taxon>Pterocarpus clade</taxon>
        <taxon>Stylosanthes</taxon>
    </lineage>
</organism>
<evidence type="ECO:0000256" key="20">
    <source>
        <dbReference type="ARBA" id="ARBA00045803"/>
    </source>
</evidence>
<evidence type="ECO:0000256" key="13">
    <source>
        <dbReference type="ARBA" id="ARBA00022990"/>
    </source>
</evidence>
<dbReference type="Proteomes" id="UP001341840">
    <property type="component" value="Unassembled WGS sequence"/>
</dbReference>
<keyword evidence="9 23" id="KW-0479">Metal-binding</keyword>
<keyword evidence="11 23" id="KW-0249">Electron transport</keyword>
<dbReference type="CDD" id="cd09288">
    <property type="entry name" value="Photosystem-II_D2"/>
    <property type="match status" value="1"/>
</dbReference>
<feature type="transmembrane region" description="Helical" evidence="24">
    <location>
        <begin position="93"/>
        <end position="111"/>
    </location>
</feature>
<keyword evidence="14" id="KW-0157">Chromophore</keyword>
<evidence type="ECO:0000256" key="16">
    <source>
        <dbReference type="ARBA" id="ARBA00023004"/>
    </source>
</evidence>
<evidence type="ECO:0000256" key="5">
    <source>
        <dbReference type="ARBA" id="ARBA00022531"/>
    </source>
</evidence>
<keyword evidence="8 23" id="KW-0812">Transmembrane</keyword>
<evidence type="ECO:0000256" key="15">
    <source>
        <dbReference type="ARBA" id="ARBA00023002"/>
    </source>
</evidence>
<evidence type="ECO:0000256" key="6">
    <source>
        <dbReference type="ARBA" id="ARBA00022553"/>
    </source>
</evidence>
<dbReference type="PANTHER" id="PTHR33149:SF12">
    <property type="entry name" value="PHOTOSYSTEM II D2 PROTEIN"/>
    <property type="match status" value="1"/>
</dbReference>
<dbReference type="HAMAP" id="MF_01383">
    <property type="entry name" value="PSII_PsbD_D2"/>
    <property type="match status" value="1"/>
</dbReference>
<dbReference type="PROSITE" id="PS00244">
    <property type="entry name" value="REACTION_CENTER"/>
    <property type="match status" value="1"/>
</dbReference>
<accession>A0ABU6QR64</accession>
<evidence type="ECO:0000256" key="10">
    <source>
        <dbReference type="ARBA" id="ARBA00022842"/>
    </source>
</evidence>
<evidence type="ECO:0000256" key="21">
    <source>
        <dbReference type="ARBA" id="ARBA00048801"/>
    </source>
</evidence>
<dbReference type="NCBIfam" id="TIGR01152">
    <property type="entry name" value="psbD"/>
    <property type="match status" value="1"/>
</dbReference>
<dbReference type="InterPro" id="IPR005868">
    <property type="entry name" value="PSII_PsbD/D2"/>
</dbReference>
<evidence type="ECO:0000256" key="22">
    <source>
        <dbReference type="RuleBase" id="RU004331"/>
    </source>
</evidence>
<evidence type="ECO:0000313" key="25">
    <source>
        <dbReference type="EMBL" id="MED6114511.1"/>
    </source>
</evidence>
<proteinExistence type="inferred from homology"/>
<dbReference type="SUPFAM" id="SSF81483">
    <property type="entry name" value="Bacterial photosystem II reaction centre, L and M subunits"/>
    <property type="match status" value="1"/>
</dbReference>
<feature type="transmembrane region" description="Helical" evidence="24">
    <location>
        <begin position="123"/>
        <end position="143"/>
    </location>
</feature>
<feature type="transmembrane region" description="Helical" evidence="24">
    <location>
        <begin position="179"/>
        <end position="199"/>
    </location>
</feature>
<evidence type="ECO:0000256" key="1">
    <source>
        <dbReference type="ARBA" id="ARBA00004141"/>
    </source>
</evidence>
<evidence type="ECO:0000256" key="4">
    <source>
        <dbReference type="ARBA" id="ARBA00022494"/>
    </source>
</evidence>
<evidence type="ECO:0000256" key="14">
    <source>
        <dbReference type="ARBA" id="ARBA00022991"/>
    </source>
</evidence>
<dbReference type="Gene3D" id="1.10.10.670">
    <property type="entry name" value="photosystem ii from thermosynechococcus elongatus"/>
    <property type="match status" value="1"/>
</dbReference>
<dbReference type="InterPro" id="IPR036854">
    <property type="entry name" value="Photo_II_D1/D2_sf"/>
</dbReference>
<keyword evidence="13" id="KW-0007">Acetylation</keyword>
<dbReference type="InterPro" id="IPR055265">
    <property type="entry name" value="Photo_RC_L/M_CS"/>
</dbReference>
<dbReference type="InterPro" id="IPR044900">
    <property type="entry name" value="PSII_PsbC_sf"/>
</dbReference>
<keyword evidence="19 23" id="KW-0604">Photosystem II</keyword>
<evidence type="ECO:0000256" key="2">
    <source>
        <dbReference type="ARBA" id="ARBA00008204"/>
    </source>
</evidence>
<dbReference type="InterPro" id="IPR000484">
    <property type="entry name" value="Photo_RC_L/M"/>
</dbReference>
<dbReference type="SUPFAM" id="SSF161077">
    <property type="entry name" value="Photosystem II antenna protein-like"/>
    <property type="match status" value="2"/>
</dbReference>
<dbReference type="Gene3D" id="1.20.85.10">
    <property type="entry name" value="Photosystem II protein D1-like"/>
    <property type="match status" value="1"/>
</dbReference>
<evidence type="ECO:0000256" key="7">
    <source>
        <dbReference type="ARBA" id="ARBA00022640"/>
    </source>
</evidence>
<feature type="transmembrane region" description="Helical" evidence="24">
    <location>
        <begin position="249"/>
        <end position="274"/>
    </location>
</feature>
<dbReference type="InterPro" id="IPR000932">
    <property type="entry name" value="PS_antenna-like"/>
</dbReference>
<feature type="transmembrane region" description="Helical" evidence="24">
    <location>
        <begin position="381"/>
        <end position="398"/>
    </location>
</feature>
<dbReference type="Pfam" id="PF00421">
    <property type="entry name" value="PSII"/>
    <property type="match status" value="2"/>
</dbReference>
<reference evidence="25 26" key="1">
    <citation type="journal article" date="2023" name="Plants (Basel)">
        <title>Bridging the Gap: Combining Genomics and Transcriptomics Approaches to Understand Stylosanthes scabra, an Orphan Legume from the Brazilian Caatinga.</title>
        <authorList>
            <person name="Ferreira-Neto J.R.C."/>
            <person name="da Silva M.D."/>
            <person name="Binneck E."/>
            <person name="de Melo N.F."/>
            <person name="da Silva R.H."/>
            <person name="de Melo A.L.T.M."/>
            <person name="Pandolfi V."/>
            <person name="Bustamante F.O."/>
            <person name="Brasileiro-Vidal A.C."/>
            <person name="Benko-Iseppon A.M."/>
        </authorList>
    </citation>
    <scope>NUCLEOTIDE SEQUENCE [LARGE SCALE GENOMIC DNA]</scope>
    <source>
        <tissue evidence="25">Leaves</tissue>
    </source>
</reference>
<evidence type="ECO:0000256" key="24">
    <source>
        <dbReference type="SAM" id="Phobius"/>
    </source>
</evidence>
<dbReference type="PANTHER" id="PTHR33149">
    <property type="entry name" value="PHOTOSYSTEM II PROTEIN D1"/>
    <property type="match status" value="1"/>
</dbReference>
<dbReference type="EMBL" id="JASCZI010001193">
    <property type="protein sequence ID" value="MED6114511.1"/>
    <property type="molecule type" value="Genomic_DNA"/>
</dbReference>
<keyword evidence="17" id="KW-0793">Thylakoid</keyword>
<evidence type="ECO:0000313" key="26">
    <source>
        <dbReference type="Proteomes" id="UP001341840"/>
    </source>
</evidence>
<evidence type="ECO:0000256" key="12">
    <source>
        <dbReference type="ARBA" id="ARBA00022989"/>
    </source>
</evidence>
<dbReference type="InterPro" id="IPR036001">
    <property type="entry name" value="PS_II_antenna-like_sf"/>
</dbReference>
<keyword evidence="4" id="KW-0148">Chlorophyll</keyword>
<feature type="transmembrane region" description="Helical" evidence="24">
    <location>
        <begin position="149"/>
        <end position="167"/>
    </location>
</feature>
<keyword evidence="6" id="KW-0597">Phosphoprotein</keyword>
<keyword evidence="12 24" id="KW-1133">Transmembrane helix</keyword>
<evidence type="ECO:0000256" key="17">
    <source>
        <dbReference type="ARBA" id="ARBA00023078"/>
    </source>
</evidence>
<comment type="catalytic activity">
    <reaction evidence="21">
        <text>2 a plastoquinone + 4 hnu + 2 H2O = 2 a plastoquinol + O2</text>
        <dbReference type="Rhea" id="RHEA:36359"/>
        <dbReference type="Rhea" id="RHEA-COMP:9561"/>
        <dbReference type="Rhea" id="RHEA-COMP:9562"/>
        <dbReference type="ChEBI" id="CHEBI:15377"/>
        <dbReference type="ChEBI" id="CHEBI:15379"/>
        <dbReference type="ChEBI" id="CHEBI:17757"/>
        <dbReference type="ChEBI" id="CHEBI:30212"/>
        <dbReference type="ChEBI" id="CHEBI:62192"/>
        <dbReference type="EC" id="1.10.3.9"/>
    </reaction>
</comment>
<name>A0ABU6QR64_9FABA</name>
<dbReference type="InterPro" id="IPR055266">
    <property type="entry name" value="D1/D2"/>
</dbReference>
<feature type="transmembrane region" description="Helical" evidence="24">
    <location>
        <begin position="410"/>
        <end position="433"/>
    </location>
</feature>
<sequence>MDDWLRRDRFVFVGWSGLLLFPCAYFALGGWFTGTTFVTSWYTHGLASSYLEGCNFLTAAVSTPANSLAHSLLLLWGPEAQGDFTRWCQLGGLWTFVALHGAFGLIGFMLRQFELARSVQLRPYNAIAFSGPIAVFVSVFLIYPLGQSGWFFAPSFGVAAIFRFILFFQGFHNWTLNPFHMMGVAGVLGAALLCAIHGATVENTLFEDGDGANTFRAFNPTQAEETYSMVTANRFWSQIFGVAFSNKRWLHFFMLFVPVTGLWMSALGVVGLALNLRAYDFVSQEIRAAEDPEFETFYTKNILLNEGIRAWMAAQDQPHENLIFPEEETTGFAWWAGNARLINLSGKLLGAHVAHAGLIVFWAGAMNLFEVAHFVPEKPMYEQGLILLPHLATLGWGVGPGGEVIDTFPYFVSGVLHLISSAVLGFGGIYHALLGPETLEESFPFFEASQAQAFTFLVRDQRLGANVGSAQGPTGLGKYLMRSPTGEVIFGGETMRFWDLRAPWLEPLRGPNGLDLSRLKKDIQPWQERRSAEYMTHAPLGSLNSVGGVATEINAVNYVSPRSWLATSHFVLGFFLFVGHLWHAGRARAAAAGFEKGIDRDFEPVLSMTPLN</sequence>
<comment type="caution">
    <text evidence="25">The sequence shown here is derived from an EMBL/GenBank/DDBJ whole genome shotgun (WGS) entry which is preliminary data.</text>
</comment>
<evidence type="ECO:0000256" key="9">
    <source>
        <dbReference type="ARBA" id="ARBA00022723"/>
    </source>
</evidence>
<protein>
    <recommendedName>
        <fullName evidence="23">Photosystem II D2 protein</fullName>
    </recommendedName>
</protein>
<keyword evidence="16 23" id="KW-0408">Iron</keyword>
<keyword evidence="26" id="KW-1185">Reference proteome</keyword>
<feature type="transmembrane region" description="Helical" evidence="24">
    <location>
        <begin position="348"/>
        <end position="369"/>
    </location>
</feature>
<comment type="subcellular location">
    <subcellularLocation>
        <location evidence="1">Membrane</location>
        <topology evidence="1">Multi-pass membrane protein</topology>
    </subcellularLocation>
</comment>
<evidence type="ECO:0000256" key="8">
    <source>
        <dbReference type="ARBA" id="ARBA00022692"/>
    </source>
</evidence>
<feature type="transmembrane region" description="Helical" evidence="24">
    <location>
        <begin position="12"/>
        <end position="32"/>
    </location>
</feature>
<comment type="similarity">
    <text evidence="2 22">Belongs to the reaction center PufL/M/PsbA/D family.</text>
</comment>
<keyword evidence="7" id="KW-0934">Plastid</keyword>
<keyword evidence="10" id="KW-0460">Magnesium</keyword>
<evidence type="ECO:0000256" key="18">
    <source>
        <dbReference type="ARBA" id="ARBA00023136"/>
    </source>
</evidence>
<keyword evidence="15" id="KW-0560">Oxidoreductase</keyword>